<organism evidence="3 4">
    <name type="scientific">Bradymonas sediminis</name>
    <dbReference type="NCBI Taxonomy" id="1548548"/>
    <lineage>
        <taxon>Bacteria</taxon>
        <taxon>Deltaproteobacteria</taxon>
        <taxon>Bradymonadales</taxon>
        <taxon>Bradymonadaceae</taxon>
        <taxon>Bradymonas</taxon>
    </lineage>
</organism>
<evidence type="ECO:0000313" key="3">
    <source>
        <dbReference type="EMBL" id="AWV88307.1"/>
    </source>
</evidence>
<dbReference type="EMBL" id="CP030032">
    <property type="protein sequence ID" value="AWV88307.1"/>
    <property type="molecule type" value="Genomic_DNA"/>
</dbReference>
<feature type="region of interest" description="Disordered" evidence="1">
    <location>
        <begin position="47"/>
        <end position="83"/>
    </location>
</feature>
<accession>A0A2Z4FH55</accession>
<keyword evidence="2" id="KW-0472">Membrane</keyword>
<evidence type="ECO:0000256" key="2">
    <source>
        <dbReference type="SAM" id="Phobius"/>
    </source>
</evidence>
<name>A0A2Z4FH55_9DELT</name>
<proteinExistence type="predicted"/>
<dbReference type="AlphaFoldDB" id="A0A2Z4FH55"/>
<dbReference type="OrthoDB" id="5524976at2"/>
<gene>
    <name evidence="3" type="ORF">DN745_02705</name>
</gene>
<sequence>MAAFFFAGCVNVVGGGAGLSLIVFLVVALGMGVVACSGDDASSNNTTGGWDVGTRDIGTGDTSGPRDVKKIPDTEQPDVEDEDAGHWEPCCNDGVVESCYCPANTACNYGMFETCDDGSCSYGIEGCADSDAGSVDAGEPDIGEPDAGEPDVIEPDAGEPDVEDPDAGEPGTWEACCKDGVVDSCFCPAGMACNYGMFQDCGEGTCVFGGGTCPDDGEGL</sequence>
<protein>
    <submittedName>
        <fullName evidence="3">Uncharacterized protein</fullName>
    </submittedName>
</protein>
<dbReference type="Proteomes" id="UP000249799">
    <property type="component" value="Chromosome"/>
</dbReference>
<feature type="region of interest" description="Disordered" evidence="1">
    <location>
        <begin position="131"/>
        <end position="169"/>
    </location>
</feature>
<evidence type="ECO:0000256" key="1">
    <source>
        <dbReference type="SAM" id="MobiDB-lite"/>
    </source>
</evidence>
<feature type="compositionally biased region" description="Acidic residues" evidence="1">
    <location>
        <begin position="138"/>
        <end position="167"/>
    </location>
</feature>
<evidence type="ECO:0000313" key="4">
    <source>
        <dbReference type="Proteomes" id="UP000249799"/>
    </source>
</evidence>
<keyword evidence="4" id="KW-1185">Reference proteome</keyword>
<dbReference type="KEGG" id="bsed:DN745_02705"/>
<feature type="compositionally biased region" description="Basic and acidic residues" evidence="1">
    <location>
        <begin position="64"/>
        <end position="73"/>
    </location>
</feature>
<feature type="transmembrane region" description="Helical" evidence="2">
    <location>
        <begin position="12"/>
        <end position="35"/>
    </location>
</feature>
<reference evidence="3 4" key="1">
    <citation type="submission" date="2018-06" db="EMBL/GenBank/DDBJ databases">
        <title>Lujinxingia sediminis gen. nov. sp. nov., a new facultative anaerobic member of the class Deltaproteobacteria, and proposal of Lujinxingaceae fam. nov.</title>
        <authorList>
            <person name="Guo L.-Y."/>
            <person name="Li C.-M."/>
            <person name="Wang S."/>
            <person name="Du Z.-J."/>
        </authorList>
    </citation>
    <scope>NUCLEOTIDE SEQUENCE [LARGE SCALE GENOMIC DNA]</scope>
    <source>
        <strain evidence="3 4">FA350</strain>
    </source>
</reference>
<keyword evidence="2" id="KW-0812">Transmembrane</keyword>
<keyword evidence="2" id="KW-1133">Transmembrane helix</keyword>